<name>A0A255EJL2_9ACTN</name>
<dbReference type="SUPFAM" id="SSF63411">
    <property type="entry name" value="LuxS/MPP-like metallohydrolase"/>
    <property type="match status" value="2"/>
</dbReference>
<dbReference type="OrthoDB" id="9811314at2"/>
<evidence type="ECO:0000259" key="4">
    <source>
        <dbReference type="Pfam" id="PF05193"/>
    </source>
</evidence>
<evidence type="ECO:0000259" key="3">
    <source>
        <dbReference type="Pfam" id="PF00675"/>
    </source>
</evidence>
<dbReference type="Gene3D" id="3.30.830.10">
    <property type="entry name" value="Metalloenzyme, LuxS/M16 peptidase-like"/>
    <property type="match status" value="2"/>
</dbReference>
<feature type="domain" description="Peptidase M16 N-terminal" evidence="3">
    <location>
        <begin position="18"/>
        <end position="156"/>
    </location>
</feature>
<feature type="region of interest" description="Disordered" evidence="2">
    <location>
        <begin position="218"/>
        <end position="245"/>
    </location>
</feature>
<dbReference type="InterPro" id="IPR007863">
    <property type="entry name" value="Peptidase_M16_C"/>
</dbReference>
<dbReference type="PANTHER" id="PTHR11851:SF49">
    <property type="entry name" value="MITOCHONDRIAL-PROCESSING PEPTIDASE SUBUNIT ALPHA"/>
    <property type="match status" value="1"/>
</dbReference>
<evidence type="ECO:0000313" key="6">
    <source>
        <dbReference type="Proteomes" id="UP000216300"/>
    </source>
</evidence>
<protein>
    <submittedName>
        <fullName evidence="5">Peptidase M16</fullName>
    </submittedName>
</protein>
<comment type="similarity">
    <text evidence="1">Belongs to the peptidase M16 family.</text>
</comment>
<dbReference type="EMBL" id="NMVJ01000006">
    <property type="protein sequence ID" value="OYN91420.1"/>
    <property type="molecule type" value="Genomic_DNA"/>
</dbReference>
<dbReference type="InterPro" id="IPR011765">
    <property type="entry name" value="Pept_M16_N"/>
</dbReference>
<dbReference type="GO" id="GO:0046872">
    <property type="term" value="F:metal ion binding"/>
    <property type="evidence" value="ECO:0007669"/>
    <property type="project" value="InterPro"/>
</dbReference>
<reference evidence="5 6" key="1">
    <citation type="submission" date="2017-07" db="EMBL/GenBank/DDBJ databases">
        <title>Draft whole genome sequences of clinical Proprionibacteriaceae strains.</title>
        <authorList>
            <person name="Bernier A.-M."/>
            <person name="Bernard K."/>
            <person name="Domingo M.-C."/>
        </authorList>
    </citation>
    <scope>NUCLEOTIDE SEQUENCE [LARGE SCALE GENOMIC DNA]</scope>
    <source>
        <strain evidence="5 6">NML 150081</strain>
    </source>
</reference>
<evidence type="ECO:0000256" key="2">
    <source>
        <dbReference type="SAM" id="MobiDB-lite"/>
    </source>
</evidence>
<evidence type="ECO:0000256" key="1">
    <source>
        <dbReference type="ARBA" id="ARBA00007261"/>
    </source>
</evidence>
<dbReference type="InterPro" id="IPR011249">
    <property type="entry name" value="Metalloenz_LuxS/M16"/>
</dbReference>
<comment type="caution">
    <text evidence="5">The sequence shown here is derived from an EMBL/GenBank/DDBJ whole genome shotgun (WGS) entry which is preliminary data.</text>
</comment>
<sequence>MSLVTYPFHEATLDNGLRVVVSPDHNAPIVAVNLWYGVGSRHEQAGRTGFAHLFEHLMFQGSAGVASGEHLGSIQAAGGSCNATTSMDRTNYFETVPVGAAELALWLEADRLATLPEALDQTNLDTQREVVKEEKRQRYDNVPYGHTLRHLLELTFPADHPYGHTTIGSMADLDAATPDDVTAFFTRHYHPGNAVLSLVGDLTVEHALDLANRHFAAIPDHPRSSDPDATPLPQLTDPEHREVTEDVPREAVYLCWRAPHQDDPRFRALELGTDILGSGQSARLARSLVREQDLADSAGISAWGLTGGTSLVFAYAQARDGVSTDDLREALQRDVAALADGPTESEYARATAQLERDWLSELASVDQRADNFGEATTLLGGPGRVNTLLEEYAAITPAEIATAANDWLRPENAATLTYRKQTR</sequence>
<accession>A0A255EJL2</accession>
<dbReference type="InterPro" id="IPR050361">
    <property type="entry name" value="MPP/UQCRC_Complex"/>
</dbReference>
<dbReference type="AlphaFoldDB" id="A0A255EJL2"/>
<organism evidence="5 6">
    <name type="scientific">Parenemella sanctibonifatiensis</name>
    <dbReference type="NCBI Taxonomy" id="2016505"/>
    <lineage>
        <taxon>Bacteria</taxon>
        <taxon>Bacillati</taxon>
        <taxon>Actinomycetota</taxon>
        <taxon>Actinomycetes</taxon>
        <taxon>Propionibacteriales</taxon>
        <taxon>Propionibacteriaceae</taxon>
        <taxon>Parenemella</taxon>
    </lineage>
</organism>
<gene>
    <name evidence="5" type="ORF">CGZ91_05410</name>
</gene>
<proteinExistence type="inferred from homology"/>
<keyword evidence="6" id="KW-1185">Reference proteome</keyword>
<dbReference type="PANTHER" id="PTHR11851">
    <property type="entry name" value="METALLOPROTEASE"/>
    <property type="match status" value="1"/>
</dbReference>
<evidence type="ECO:0000313" key="5">
    <source>
        <dbReference type="EMBL" id="OYN91420.1"/>
    </source>
</evidence>
<dbReference type="Pfam" id="PF00675">
    <property type="entry name" value="Peptidase_M16"/>
    <property type="match status" value="1"/>
</dbReference>
<dbReference type="RefSeq" id="WP_094454084.1">
    <property type="nucleotide sequence ID" value="NZ_NMVJ01000006.1"/>
</dbReference>
<dbReference type="Pfam" id="PF05193">
    <property type="entry name" value="Peptidase_M16_C"/>
    <property type="match status" value="1"/>
</dbReference>
<dbReference type="Proteomes" id="UP000216300">
    <property type="component" value="Unassembled WGS sequence"/>
</dbReference>
<feature type="domain" description="Peptidase M16 C-terminal" evidence="4">
    <location>
        <begin position="176"/>
        <end position="354"/>
    </location>
</feature>